<keyword evidence="1" id="KW-0812">Transmembrane</keyword>
<feature type="transmembrane region" description="Helical" evidence="1">
    <location>
        <begin position="12"/>
        <end position="30"/>
    </location>
</feature>
<reference evidence="2 3" key="1">
    <citation type="journal article" date="2019" name="PLoS Biol.">
        <title>Sex chromosomes control vertical transmission of feminizing Wolbachia symbionts in an isopod.</title>
        <authorList>
            <person name="Becking T."/>
            <person name="Chebbi M.A."/>
            <person name="Giraud I."/>
            <person name="Moumen B."/>
            <person name="Laverre T."/>
            <person name="Caubet Y."/>
            <person name="Peccoud J."/>
            <person name="Gilbert C."/>
            <person name="Cordaux R."/>
        </authorList>
    </citation>
    <scope>NUCLEOTIDE SEQUENCE [LARGE SCALE GENOMIC DNA]</scope>
    <source>
        <strain evidence="2">ANa2</strain>
        <tissue evidence="2">Whole body excluding digestive tract and cuticle</tissue>
    </source>
</reference>
<comment type="caution">
    <text evidence="2">The sequence shown here is derived from an EMBL/GenBank/DDBJ whole genome shotgun (WGS) entry which is preliminary data.</text>
</comment>
<organism evidence="2 3">
    <name type="scientific">Armadillidium nasatum</name>
    <dbReference type="NCBI Taxonomy" id="96803"/>
    <lineage>
        <taxon>Eukaryota</taxon>
        <taxon>Metazoa</taxon>
        <taxon>Ecdysozoa</taxon>
        <taxon>Arthropoda</taxon>
        <taxon>Crustacea</taxon>
        <taxon>Multicrustacea</taxon>
        <taxon>Malacostraca</taxon>
        <taxon>Eumalacostraca</taxon>
        <taxon>Peracarida</taxon>
        <taxon>Isopoda</taxon>
        <taxon>Oniscidea</taxon>
        <taxon>Crinocheta</taxon>
        <taxon>Armadillidiidae</taxon>
        <taxon>Armadillidium</taxon>
    </lineage>
</organism>
<accession>A0A5N5T3X5</accession>
<name>A0A5N5T3X5_9CRUS</name>
<dbReference type="AlphaFoldDB" id="A0A5N5T3X5"/>
<sequence length="133" mass="15505">METNRSLSVNYNSFYVVCVLLYYQNLFYLANVKCQTSFVCSRCIENLSNKIVVWKMKDRSDLLPYGLHYSFRNGSCGQPSNLFIRHSNLTTYVNPTLKGIWEICVVCEEEEDLKNFCKEKKSCRIHNFGQGSE</sequence>
<evidence type="ECO:0000256" key="1">
    <source>
        <dbReference type="SAM" id="Phobius"/>
    </source>
</evidence>
<dbReference type="Proteomes" id="UP000326759">
    <property type="component" value="Unassembled WGS sequence"/>
</dbReference>
<dbReference type="EMBL" id="SEYY01012367">
    <property type="protein sequence ID" value="KAB7500867.1"/>
    <property type="molecule type" value="Genomic_DNA"/>
</dbReference>
<proteinExistence type="predicted"/>
<evidence type="ECO:0000313" key="3">
    <source>
        <dbReference type="Proteomes" id="UP000326759"/>
    </source>
</evidence>
<protein>
    <submittedName>
        <fullName evidence="2">Uncharacterized protein</fullName>
    </submittedName>
</protein>
<keyword evidence="1" id="KW-0472">Membrane</keyword>
<feature type="non-terminal residue" evidence="2">
    <location>
        <position position="133"/>
    </location>
</feature>
<gene>
    <name evidence="2" type="ORF">Anas_11463</name>
</gene>
<evidence type="ECO:0000313" key="2">
    <source>
        <dbReference type="EMBL" id="KAB7500867.1"/>
    </source>
</evidence>
<keyword evidence="3" id="KW-1185">Reference proteome</keyword>
<keyword evidence="1" id="KW-1133">Transmembrane helix</keyword>